<feature type="region of interest" description="Disordered" evidence="9">
    <location>
        <begin position="1"/>
        <end position="45"/>
    </location>
</feature>
<evidence type="ECO:0000256" key="4">
    <source>
        <dbReference type="ARBA" id="ARBA00022692"/>
    </source>
</evidence>
<keyword evidence="13" id="KW-1185">Reference proteome</keyword>
<comment type="caution">
    <text evidence="12">The sequence shown here is derived from an EMBL/GenBank/DDBJ whole genome shotgun (WGS) entry which is preliminary data.</text>
</comment>
<evidence type="ECO:0000256" key="9">
    <source>
        <dbReference type="SAM" id="MobiDB-lite"/>
    </source>
</evidence>
<dbReference type="AlphaFoldDB" id="A0A9P6NMX4"/>
<dbReference type="GO" id="GO:0031201">
    <property type="term" value="C:SNARE complex"/>
    <property type="evidence" value="ECO:0007669"/>
    <property type="project" value="TreeGrafter"/>
</dbReference>
<proteinExistence type="inferred from homology"/>
<dbReference type="EMBL" id="MU167252">
    <property type="protein sequence ID" value="KAG0147079.1"/>
    <property type="molecule type" value="Genomic_DNA"/>
</dbReference>
<dbReference type="PANTHER" id="PTHR15959">
    <property type="entry name" value="SYNTAXIN-18"/>
    <property type="match status" value="1"/>
</dbReference>
<comment type="similarity">
    <text evidence="2">Belongs to the syntaxin family.</text>
</comment>
<evidence type="ECO:0000256" key="6">
    <source>
        <dbReference type="ARBA" id="ARBA00022989"/>
    </source>
</evidence>
<evidence type="ECO:0000256" key="8">
    <source>
        <dbReference type="ARBA" id="ARBA00023136"/>
    </source>
</evidence>
<keyword evidence="7" id="KW-0175">Coiled coil</keyword>
<feature type="transmembrane region" description="Helical" evidence="10">
    <location>
        <begin position="353"/>
        <end position="373"/>
    </location>
</feature>
<dbReference type="GO" id="GO:0005783">
    <property type="term" value="C:endoplasmic reticulum"/>
    <property type="evidence" value="ECO:0007669"/>
    <property type="project" value="TreeGrafter"/>
</dbReference>
<reference evidence="12" key="1">
    <citation type="submission" date="2013-11" db="EMBL/GenBank/DDBJ databases">
        <title>Genome sequence of the fusiform rust pathogen reveals effectors for host alternation and coevolution with pine.</title>
        <authorList>
            <consortium name="DOE Joint Genome Institute"/>
            <person name="Smith K."/>
            <person name="Pendleton A."/>
            <person name="Kubisiak T."/>
            <person name="Anderson C."/>
            <person name="Salamov A."/>
            <person name="Aerts A."/>
            <person name="Riley R."/>
            <person name="Clum A."/>
            <person name="Lindquist E."/>
            <person name="Ence D."/>
            <person name="Campbell M."/>
            <person name="Kronenberg Z."/>
            <person name="Feau N."/>
            <person name="Dhillon B."/>
            <person name="Hamelin R."/>
            <person name="Burleigh J."/>
            <person name="Smith J."/>
            <person name="Yandell M."/>
            <person name="Nelson C."/>
            <person name="Grigoriev I."/>
            <person name="Davis J."/>
        </authorList>
    </citation>
    <scope>NUCLEOTIDE SEQUENCE</scope>
    <source>
        <strain evidence="12">G11</strain>
    </source>
</reference>
<organism evidence="12 13">
    <name type="scientific">Cronartium quercuum f. sp. fusiforme G11</name>
    <dbReference type="NCBI Taxonomy" id="708437"/>
    <lineage>
        <taxon>Eukaryota</taxon>
        <taxon>Fungi</taxon>
        <taxon>Dikarya</taxon>
        <taxon>Basidiomycota</taxon>
        <taxon>Pucciniomycotina</taxon>
        <taxon>Pucciniomycetes</taxon>
        <taxon>Pucciniales</taxon>
        <taxon>Coleosporiaceae</taxon>
        <taxon>Cronartium</taxon>
    </lineage>
</organism>
<dbReference type="OrthoDB" id="342981at2759"/>
<keyword evidence="5" id="KW-0653">Protein transport</keyword>
<evidence type="ECO:0000256" key="10">
    <source>
        <dbReference type="SAM" id="Phobius"/>
    </source>
</evidence>
<feature type="domain" description="SNARE-complex protein Syntaxin-18 N-terminal" evidence="11">
    <location>
        <begin position="7"/>
        <end position="78"/>
    </location>
</feature>
<keyword evidence="4 10" id="KW-0812">Transmembrane</keyword>
<dbReference type="FunFam" id="1.20.5.110:FF:000069">
    <property type="entry name" value="Related to syntaxin 18"/>
    <property type="match status" value="1"/>
</dbReference>
<dbReference type="PANTHER" id="PTHR15959:SF0">
    <property type="entry name" value="SYNTAXIN-18"/>
    <property type="match status" value="1"/>
</dbReference>
<evidence type="ECO:0000256" key="7">
    <source>
        <dbReference type="ARBA" id="ARBA00023054"/>
    </source>
</evidence>
<dbReference type="InterPro" id="IPR019529">
    <property type="entry name" value="Syntaxin-18_N"/>
</dbReference>
<dbReference type="Gene3D" id="1.20.5.110">
    <property type="match status" value="1"/>
</dbReference>
<name>A0A9P6NMX4_9BASI</name>
<gene>
    <name evidence="12" type="ORF">CROQUDRAFT_656544</name>
</gene>
<sequence length="374" mass="41986">MASSNCRTLEFKEAVQNRRKRTTESSRPLSKPRLTKPSPDKHPDTWTKEAQVLSNNIQDLLQFLTTIKRPYLDPSPSTSASGSTKPSERLVDIKRGFQGFSHVRWFSEKEKDEIDVLVGVGLKKCVQGVRALEAADQARKSQHAEQHSNTLSRLLRLPLHGGDASFEQFNSHRASILWFLNQRLTELSKIIKNQQELRAQKQIQQLSKGGLASMVGVQDLSRTTAGVQHQMLSTSDKGKIPSIFQPSRSNPWSEDPLEAQPIEKILSASQLQQFDSESSALLRTTENTLASIKQTESSLLEISNLQSELVFHLTQQTELIDTLWDDAVVSTGKVEQGNLQLLTAKENNRESRIWLLTFLLGASFALLFVDYIAP</sequence>
<dbReference type="Pfam" id="PF10496">
    <property type="entry name" value="Syntaxin-18_N"/>
    <property type="match status" value="1"/>
</dbReference>
<keyword evidence="6 10" id="KW-1133">Transmembrane helix</keyword>
<evidence type="ECO:0000313" key="12">
    <source>
        <dbReference type="EMBL" id="KAG0147079.1"/>
    </source>
</evidence>
<evidence type="ECO:0000313" key="13">
    <source>
        <dbReference type="Proteomes" id="UP000886653"/>
    </source>
</evidence>
<evidence type="ECO:0000256" key="1">
    <source>
        <dbReference type="ARBA" id="ARBA00004211"/>
    </source>
</evidence>
<evidence type="ECO:0000256" key="3">
    <source>
        <dbReference type="ARBA" id="ARBA00022448"/>
    </source>
</evidence>
<evidence type="ECO:0000256" key="2">
    <source>
        <dbReference type="ARBA" id="ARBA00009063"/>
    </source>
</evidence>
<comment type="subcellular location">
    <subcellularLocation>
        <location evidence="1">Membrane</location>
        <topology evidence="1">Single-pass type IV membrane protein</topology>
    </subcellularLocation>
</comment>
<keyword evidence="8 10" id="KW-0472">Membrane</keyword>
<dbReference type="Proteomes" id="UP000886653">
    <property type="component" value="Unassembled WGS sequence"/>
</dbReference>
<protein>
    <recommendedName>
        <fullName evidence="11">SNARE-complex protein Syntaxin-18 N-terminal domain-containing protein</fullName>
    </recommendedName>
</protein>
<evidence type="ECO:0000259" key="11">
    <source>
        <dbReference type="Pfam" id="PF10496"/>
    </source>
</evidence>
<dbReference type="GO" id="GO:0006890">
    <property type="term" value="P:retrograde vesicle-mediated transport, Golgi to endoplasmic reticulum"/>
    <property type="evidence" value="ECO:0007669"/>
    <property type="project" value="TreeGrafter"/>
</dbReference>
<evidence type="ECO:0000256" key="5">
    <source>
        <dbReference type="ARBA" id="ARBA00022927"/>
    </source>
</evidence>
<dbReference type="GO" id="GO:0015031">
    <property type="term" value="P:protein transport"/>
    <property type="evidence" value="ECO:0007669"/>
    <property type="project" value="UniProtKB-KW"/>
</dbReference>
<keyword evidence="3" id="KW-0813">Transport</keyword>
<accession>A0A9P6NMX4</accession>